<name>A0ABR2I1Z4_9PEZI</name>
<evidence type="ECO:0000256" key="2">
    <source>
        <dbReference type="ARBA" id="ARBA00023043"/>
    </source>
</evidence>
<dbReference type="Gene3D" id="1.25.40.20">
    <property type="entry name" value="Ankyrin repeat-containing domain"/>
    <property type="match status" value="1"/>
</dbReference>
<keyword evidence="1" id="KW-0677">Repeat</keyword>
<dbReference type="Proteomes" id="UP001390339">
    <property type="component" value="Unassembled WGS sequence"/>
</dbReference>
<evidence type="ECO:0000313" key="3">
    <source>
        <dbReference type="EMBL" id="KAK8856037.1"/>
    </source>
</evidence>
<dbReference type="EMBL" id="JAPCWZ010000007">
    <property type="protein sequence ID" value="KAK8856037.1"/>
    <property type="molecule type" value="Genomic_DNA"/>
</dbReference>
<comment type="caution">
    <text evidence="3">The sequence shown here is derived from an EMBL/GenBank/DDBJ whole genome shotgun (WGS) entry which is preliminary data.</text>
</comment>
<evidence type="ECO:0000256" key="1">
    <source>
        <dbReference type="ARBA" id="ARBA00022737"/>
    </source>
</evidence>
<organism evidence="3 4">
    <name type="scientific">Apiospora arundinis</name>
    <dbReference type="NCBI Taxonomy" id="335852"/>
    <lineage>
        <taxon>Eukaryota</taxon>
        <taxon>Fungi</taxon>
        <taxon>Dikarya</taxon>
        <taxon>Ascomycota</taxon>
        <taxon>Pezizomycotina</taxon>
        <taxon>Sordariomycetes</taxon>
        <taxon>Xylariomycetidae</taxon>
        <taxon>Amphisphaeriales</taxon>
        <taxon>Apiosporaceae</taxon>
        <taxon>Apiospora</taxon>
    </lineage>
</organism>
<protein>
    <submittedName>
        <fullName evidence="3">Pfs NACHT and Ankyrin domain protein</fullName>
    </submittedName>
</protein>
<sequence length="585" mass="64173">MSPSSFSDLPLEIVQDILQYVVVPPDLPFLARLRLVCKLFSHEVFVALEATSALLTQGLMGCRPEVEYGPVPFLARYLQYRISRPLSRSASGEPTIETHLKWILEELLEPTAGDDEKYAALLALCHHINEFAAETALHFWGGNPGWYVGITQSMKSLTAPAYMGTVGGAASLLPAAITLGLDAIYDPIIAAIEPPEEDRYQQPQAIWITVGSHTVNYRCLCLSFGSPLYAAVKARKPNLVRRILASGLDVNTRYCNPVASAARNHDMDMLDLLLEPQYHPNSREENVVNAFAVCATLGKTAVMDRVLKRANDIGGHYQRSTMGSHYMNLNRALLRAIYGNHVDAVEFLLNEGAQFPTLFTSPDHGRSGPINEPTVVEVAAWRGNADILRNLLSRNAMVSIQVVQAAVVGNHVEILRILLAHKYIQLHNTYSWWSVLSDGANLDCTDALVYLISEARVLDIPSVLKGGDDVEAVYLSGVAGTLCSRGNYRAVEALIQAGLPVDHNCTLDPDDDGEPGDGNATSLEMKPMDLAMRSLAPGAAETVQMLARYGASAAPKRTKQYLPYDWKSLMPQSREIQPVIRCEPL</sequence>
<dbReference type="SMART" id="SM00248">
    <property type="entry name" value="ANK"/>
    <property type="match status" value="5"/>
</dbReference>
<dbReference type="SUPFAM" id="SSF81383">
    <property type="entry name" value="F-box domain"/>
    <property type="match status" value="1"/>
</dbReference>
<accession>A0ABR2I1Z4</accession>
<dbReference type="SUPFAM" id="SSF48403">
    <property type="entry name" value="Ankyrin repeat"/>
    <property type="match status" value="1"/>
</dbReference>
<dbReference type="InterPro" id="IPR036047">
    <property type="entry name" value="F-box-like_dom_sf"/>
</dbReference>
<dbReference type="PANTHER" id="PTHR24198:SF165">
    <property type="entry name" value="ANKYRIN REPEAT-CONTAINING PROTEIN-RELATED"/>
    <property type="match status" value="1"/>
</dbReference>
<dbReference type="InterPro" id="IPR002110">
    <property type="entry name" value="Ankyrin_rpt"/>
</dbReference>
<evidence type="ECO:0000313" key="4">
    <source>
        <dbReference type="Proteomes" id="UP001390339"/>
    </source>
</evidence>
<keyword evidence="2" id="KW-0040">ANK repeat</keyword>
<gene>
    <name evidence="3" type="ORF">PGQ11_011949</name>
</gene>
<dbReference type="PANTHER" id="PTHR24198">
    <property type="entry name" value="ANKYRIN REPEAT AND PROTEIN KINASE DOMAIN-CONTAINING PROTEIN"/>
    <property type="match status" value="1"/>
</dbReference>
<reference evidence="3 4" key="1">
    <citation type="journal article" date="2024" name="IMA Fungus">
        <title>Apiospora arundinis, a panoply of carbohydrate-active enzymes and secondary metabolites.</title>
        <authorList>
            <person name="Sorensen T."/>
            <person name="Petersen C."/>
            <person name="Muurmann A.T."/>
            <person name="Christiansen J.V."/>
            <person name="Brundto M.L."/>
            <person name="Overgaard C.K."/>
            <person name="Boysen A.T."/>
            <person name="Wollenberg R.D."/>
            <person name="Larsen T.O."/>
            <person name="Sorensen J.L."/>
            <person name="Nielsen K.L."/>
            <person name="Sondergaard T.E."/>
        </authorList>
    </citation>
    <scope>NUCLEOTIDE SEQUENCE [LARGE SCALE GENOMIC DNA]</scope>
    <source>
        <strain evidence="3 4">AAU 773</strain>
    </source>
</reference>
<dbReference type="InterPro" id="IPR036770">
    <property type="entry name" value="Ankyrin_rpt-contain_sf"/>
</dbReference>
<proteinExistence type="predicted"/>
<keyword evidence="4" id="KW-1185">Reference proteome</keyword>